<dbReference type="NCBIfam" id="TIGR01686">
    <property type="entry name" value="FkbH"/>
    <property type="match status" value="1"/>
</dbReference>
<evidence type="ECO:0000313" key="2">
    <source>
        <dbReference type="Proteomes" id="UP000234331"/>
    </source>
</evidence>
<dbReference type="InterPro" id="IPR010033">
    <property type="entry name" value="HAD_SF_ppase_IIIC"/>
</dbReference>
<dbReference type="AlphaFoldDB" id="A0A2I2KRQ6"/>
<dbReference type="SUPFAM" id="SSF56784">
    <property type="entry name" value="HAD-like"/>
    <property type="match status" value="1"/>
</dbReference>
<dbReference type="RefSeq" id="WP_101832028.1">
    <property type="nucleotide sequence ID" value="NZ_FZMO01000157.1"/>
</dbReference>
<dbReference type="EMBL" id="FZMO01000157">
    <property type="protein sequence ID" value="SNQ48329.1"/>
    <property type="molecule type" value="Genomic_DNA"/>
</dbReference>
<dbReference type="NCBIfam" id="TIGR01681">
    <property type="entry name" value="HAD-SF-IIIC"/>
    <property type="match status" value="1"/>
</dbReference>
<dbReference type="OrthoDB" id="323926at2"/>
<dbReference type="Gene3D" id="3.40.630.30">
    <property type="match status" value="1"/>
</dbReference>
<name>A0A2I2KRQ6_9ACTN</name>
<reference evidence="1 2" key="1">
    <citation type="submission" date="2017-06" db="EMBL/GenBank/DDBJ databases">
        <authorList>
            <person name="Kim H.J."/>
            <person name="Triplett B.A."/>
        </authorList>
    </citation>
    <scope>NUCLEOTIDE SEQUENCE [LARGE SCALE GENOMIC DNA]</scope>
    <source>
        <strain evidence="1">FRACA_ARgP5</strain>
    </source>
</reference>
<proteinExistence type="predicted"/>
<gene>
    <name evidence="1" type="ORF">FRACA_240003</name>
</gene>
<dbReference type="InterPro" id="IPR016181">
    <property type="entry name" value="Acyl_CoA_acyltransferase"/>
</dbReference>
<accession>A0A2I2KRQ6</accession>
<evidence type="ECO:0000313" key="1">
    <source>
        <dbReference type="EMBL" id="SNQ48329.1"/>
    </source>
</evidence>
<dbReference type="Proteomes" id="UP000234331">
    <property type="component" value="Unassembled WGS sequence"/>
</dbReference>
<keyword evidence="2" id="KW-1185">Reference proteome</keyword>
<dbReference type="Gene3D" id="3.40.50.1110">
    <property type="entry name" value="SGNH hydrolase"/>
    <property type="match status" value="1"/>
</dbReference>
<protein>
    <submittedName>
        <fullName evidence="1">D-glyceryl-ACP synthase</fullName>
    </submittedName>
</protein>
<dbReference type="InterPro" id="IPR010037">
    <property type="entry name" value="FkbH_domain"/>
</dbReference>
<dbReference type="Gene3D" id="3.40.50.1000">
    <property type="entry name" value="HAD superfamily/HAD-like"/>
    <property type="match status" value="1"/>
</dbReference>
<organism evidence="1 2">
    <name type="scientific">Frankia canadensis</name>
    <dbReference type="NCBI Taxonomy" id="1836972"/>
    <lineage>
        <taxon>Bacteria</taxon>
        <taxon>Bacillati</taxon>
        <taxon>Actinomycetota</taxon>
        <taxon>Actinomycetes</taxon>
        <taxon>Frankiales</taxon>
        <taxon>Frankiaceae</taxon>
        <taxon>Frankia</taxon>
    </lineage>
</organism>
<dbReference type="InterPro" id="IPR036412">
    <property type="entry name" value="HAD-like_sf"/>
</dbReference>
<dbReference type="InterPro" id="IPR036514">
    <property type="entry name" value="SGNH_hydro_sf"/>
</dbReference>
<dbReference type="InterPro" id="IPR023214">
    <property type="entry name" value="HAD_sf"/>
</dbReference>
<dbReference type="SUPFAM" id="SSF55729">
    <property type="entry name" value="Acyl-CoA N-acyltransferases (Nat)"/>
    <property type="match status" value="1"/>
</dbReference>
<sequence>MDDTQTAVPESASQLFAAFQRGDLASRYAEVPGWLAALPDAERLRAGHLLARLDPDDVLRAHPTTPVLTLAITGHGTLAPLLAPLTMQLARHGLLLRPVVSAFDGYVFDLADPTSRLYAEKPDLTLCVLDPMVVLDELPVEWQPADVARAFDEKVQLLEHLVTEFEARGRGVLVLNTLPLPRLWQAQLVDLGARATLGALWREANARLLRLAAGHPSLVVVDLDPFLADGVALIEQRLSTYARAHLSPALLAVYAAEVGHLARHLAGRTRKCLVLDLDGTLWGGILGEDGVEGIEVADAPRGEAFARFQRVVRQLGSQGVLLAIVSKNDRDLVREALRRRTDMPLREDDFVRVTASWRPKHEALADLAEALNLGLDSLVFVDDSRFECELVSRELPAVAVVALDDEPASHPTRLLSDGWFATRGLTAEDRTRVTKYREEADRNDFLQSFDSLQGYLRELRVSVRLADAVESDVPRVSQLSLRTNQFNLTTLRMQPGDVHQLLADPHSRVLTIRSRDRFGDNGLVGAVFMRRSGPDVHIDNFVLSCRVFSRGIEQACLSTILDQARASGARAVHGTYRPSARNGFVHDLYPRYGFERVPTAGDHADGDIACFRHSLAEPLETPEHLHVDADPGEGTA</sequence>